<comment type="caution">
    <text evidence="2">The sequence shown here is derived from an EMBL/GenBank/DDBJ whole genome shotgun (WGS) entry which is preliminary data.</text>
</comment>
<evidence type="ECO:0000313" key="3">
    <source>
        <dbReference type="Proteomes" id="UP000678243"/>
    </source>
</evidence>
<dbReference type="EMBL" id="JAGTUK010000002">
    <property type="protein sequence ID" value="MBS0024065.1"/>
    <property type="molecule type" value="Genomic_DNA"/>
</dbReference>
<feature type="chain" id="PRO_5046425608" evidence="1">
    <location>
        <begin position="29"/>
        <end position="432"/>
    </location>
</feature>
<keyword evidence="1" id="KW-0732">Signal</keyword>
<dbReference type="InterPro" id="IPR006059">
    <property type="entry name" value="SBP"/>
</dbReference>
<evidence type="ECO:0000313" key="2">
    <source>
        <dbReference type="EMBL" id="MBS0024065.1"/>
    </source>
</evidence>
<gene>
    <name evidence="2" type="ORF">KE274_08060</name>
</gene>
<feature type="signal peptide" evidence="1">
    <location>
        <begin position="1"/>
        <end position="28"/>
    </location>
</feature>
<dbReference type="InterPro" id="IPR050490">
    <property type="entry name" value="Bact_solute-bd_prot1"/>
</dbReference>
<reference evidence="2 3" key="1">
    <citation type="submission" date="2021-04" db="EMBL/GenBank/DDBJ databases">
        <title>Whole genome analysis of root endophytic bacterium Microbacterium paraoxydans ku-mp colonizing RP-bio226 rice variety.</title>
        <authorList>
            <person name="Ulaganathan K."/>
            <person name="Latha B."/>
        </authorList>
    </citation>
    <scope>NUCLEOTIDE SEQUENCE [LARGE SCALE GENOMIC DNA]</scope>
    <source>
        <strain evidence="3">ku-mp</strain>
    </source>
</reference>
<keyword evidence="3" id="KW-1185">Reference proteome</keyword>
<dbReference type="PROSITE" id="PS51257">
    <property type="entry name" value="PROKAR_LIPOPROTEIN"/>
    <property type="match status" value="1"/>
</dbReference>
<sequence length="432" mass="45666">MERRLWGRRGASITVVALAALAATGCGAGGAPSEGGTTTITYWTHVNAPAQEVERELIAQYEEAHPGVRIDYLPIEFGTMAAKLNAAIAAGGGPDIVNYFQSYAAGLSAKGYLAPVDHEAYGMTAEELAGQYTEAIAAGFSADGDFIGIPHEISTYQFWVNNEHFANAGLDPEKDFPQTWADVAAVGAQIQNAANGPAEGVALTLNNPVRDVLVLDAMTRQAGGALFGPDGTESFVNSPEAVQALQTWGDLANEHRVNDPALGPTASTNAEDLFGDGTAAMVNTGGSWFIPTLDGTYPDISWTVGQYPTFGEDPVGADLYGYGLYVPVTSAHQKEAWEFARFLADASPTYFADAGIWLGDNDVLSDEATAGVPSWDVFVEGFARGHFLPPLSQYNEISQILESAIQRVVVNGDDAQSALDTAHAAIEPLLDK</sequence>
<accession>A0ABS5IMA0</accession>
<dbReference type="Proteomes" id="UP000678243">
    <property type="component" value="Unassembled WGS sequence"/>
</dbReference>
<proteinExistence type="predicted"/>
<dbReference type="Gene3D" id="3.40.190.10">
    <property type="entry name" value="Periplasmic binding protein-like II"/>
    <property type="match status" value="1"/>
</dbReference>
<dbReference type="PANTHER" id="PTHR43649">
    <property type="entry name" value="ARABINOSE-BINDING PROTEIN-RELATED"/>
    <property type="match status" value="1"/>
</dbReference>
<evidence type="ECO:0000256" key="1">
    <source>
        <dbReference type="SAM" id="SignalP"/>
    </source>
</evidence>
<protein>
    <submittedName>
        <fullName evidence="2">Extracellular solute-binding protein</fullName>
    </submittedName>
</protein>
<dbReference type="RefSeq" id="WP_211542598.1">
    <property type="nucleotide sequence ID" value="NZ_JAGTUK010000002.1"/>
</dbReference>
<dbReference type="PANTHER" id="PTHR43649:SF12">
    <property type="entry name" value="DIACETYLCHITOBIOSE BINDING PROTEIN DASA"/>
    <property type="match status" value="1"/>
</dbReference>
<dbReference type="SUPFAM" id="SSF53850">
    <property type="entry name" value="Periplasmic binding protein-like II"/>
    <property type="match status" value="1"/>
</dbReference>
<organism evidence="2 3">
    <name type="scientific">Microbacterium paraoxydans</name>
    <dbReference type="NCBI Taxonomy" id="199592"/>
    <lineage>
        <taxon>Bacteria</taxon>
        <taxon>Bacillati</taxon>
        <taxon>Actinomycetota</taxon>
        <taxon>Actinomycetes</taxon>
        <taxon>Micrococcales</taxon>
        <taxon>Microbacteriaceae</taxon>
        <taxon>Microbacterium</taxon>
    </lineage>
</organism>
<name>A0ABS5IMA0_9MICO</name>
<dbReference type="Pfam" id="PF01547">
    <property type="entry name" value="SBP_bac_1"/>
    <property type="match status" value="1"/>
</dbReference>